<feature type="signal peptide" evidence="6">
    <location>
        <begin position="1"/>
        <end position="25"/>
    </location>
</feature>
<keyword evidence="9" id="KW-1185">Reference proteome</keyword>
<dbReference type="SUPFAM" id="SSF51445">
    <property type="entry name" value="(Trans)glycosidases"/>
    <property type="match status" value="1"/>
</dbReference>
<evidence type="ECO:0000256" key="3">
    <source>
        <dbReference type="ARBA" id="ARBA00023295"/>
    </source>
</evidence>
<dbReference type="GO" id="GO:0043169">
    <property type="term" value="F:cation binding"/>
    <property type="evidence" value="ECO:0007669"/>
    <property type="project" value="InterPro"/>
</dbReference>
<evidence type="ECO:0000256" key="5">
    <source>
        <dbReference type="RuleBase" id="RU361134"/>
    </source>
</evidence>
<reference evidence="8 9" key="1">
    <citation type="submission" date="2018-05" db="EMBL/GenBank/DDBJ databases">
        <title>Genomic Encyclopedia of Type Strains, Phase III (KMG-III): the genomes of soil and plant-associated and newly described type strains.</title>
        <authorList>
            <person name="Whitman W."/>
        </authorList>
    </citation>
    <scope>NUCLEOTIDE SEQUENCE [LARGE SCALE GENOMIC DNA]</scope>
    <source>
        <strain evidence="8 9">CECT 5696</strain>
    </source>
</reference>
<keyword evidence="2 5" id="KW-0378">Hydrolase</keyword>
<dbReference type="RefSeq" id="WP_110042888.1">
    <property type="nucleotide sequence ID" value="NZ_CP054609.1"/>
</dbReference>
<dbReference type="Proteomes" id="UP000246635">
    <property type="component" value="Unassembled WGS sequence"/>
</dbReference>
<dbReference type="Gene3D" id="2.60.40.1180">
    <property type="entry name" value="Golgi alpha-mannosidase II"/>
    <property type="match status" value="1"/>
</dbReference>
<comment type="similarity">
    <text evidence="1 4">Belongs to the glycosyl hydrolase 13 family.</text>
</comment>
<name>A0A2V2YWR9_9BACL</name>
<comment type="catalytic activity">
    <reaction evidence="5">
        <text>Endohydrolysis of (1-&gt;4)-alpha-D-glucosidic linkages in polysaccharides containing three or more (1-&gt;4)-alpha-linked D-glucose units.</text>
        <dbReference type="EC" id="3.2.1.1"/>
    </reaction>
</comment>
<evidence type="ECO:0000313" key="9">
    <source>
        <dbReference type="Proteomes" id="UP000246635"/>
    </source>
</evidence>
<evidence type="ECO:0000256" key="6">
    <source>
        <dbReference type="SAM" id="SignalP"/>
    </source>
</evidence>
<proteinExistence type="inferred from homology"/>
<dbReference type="EC" id="3.2.1.1" evidence="5"/>
<dbReference type="OrthoDB" id="9805159at2"/>
<dbReference type="InterPro" id="IPR056300">
    <property type="entry name" value="SusG-like_C"/>
</dbReference>
<dbReference type="InterPro" id="IPR013780">
    <property type="entry name" value="Glyco_hydro_b"/>
</dbReference>
<dbReference type="InterPro" id="IPR017853">
    <property type="entry name" value="GH"/>
</dbReference>
<dbReference type="CDD" id="cd11316">
    <property type="entry name" value="AmyAc_bac2_AmyA"/>
    <property type="match status" value="1"/>
</dbReference>
<dbReference type="GO" id="GO:0004556">
    <property type="term" value="F:alpha-amylase activity"/>
    <property type="evidence" value="ECO:0007669"/>
    <property type="project" value="UniProtKB-UniRule"/>
</dbReference>
<evidence type="ECO:0000256" key="1">
    <source>
        <dbReference type="ARBA" id="ARBA00008061"/>
    </source>
</evidence>
<evidence type="ECO:0000256" key="2">
    <source>
        <dbReference type="ARBA" id="ARBA00022801"/>
    </source>
</evidence>
<dbReference type="SUPFAM" id="SSF51011">
    <property type="entry name" value="Glycosyl hydrolase domain"/>
    <property type="match status" value="1"/>
</dbReference>
<feature type="domain" description="Glycosyl hydrolase family 13 catalytic" evidence="7">
    <location>
        <begin position="77"/>
        <end position="472"/>
    </location>
</feature>
<keyword evidence="3 5" id="KW-0326">Glycosidase</keyword>
<dbReference type="InterPro" id="IPR045857">
    <property type="entry name" value="O16G_dom_2"/>
</dbReference>
<dbReference type="GO" id="GO:0009313">
    <property type="term" value="P:oligosaccharide catabolic process"/>
    <property type="evidence" value="ECO:0007669"/>
    <property type="project" value="TreeGrafter"/>
</dbReference>
<evidence type="ECO:0000313" key="8">
    <source>
        <dbReference type="EMBL" id="PWW06182.1"/>
    </source>
</evidence>
<dbReference type="PANTHER" id="PTHR10357">
    <property type="entry name" value="ALPHA-AMYLASE FAMILY MEMBER"/>
    <property type="match status" value="1"/>
</dbReference>
<gene>
    <name evidence="8" type="ORF">DFQ01_10383</name>
</gene>
<dbReference type="PROSITE" id="PS51257">
    <property type="entry name" value="PROKAR_LIPOPROTEIN"/>
    <property type="match status" value="1"/>
</dbReference>
<dbReference type="PRINTS" id="PR00110">
    <property type="entry name" value="ALPHAAMYLASE"/>
</dbReference>
<dbReference type="SMART" id="SM00642">
    <property type="entry name" value="Aamy"/>
    <property type="match status" value="1"/>
</dbReference>
<dbReference type="InterPro" id="IPR006046">
    <property type="entry name" value="Alpha_amylase"/>
</dbReference>
<feature type="chain" id="PRO_5038742877" description="Alpha-amylase" evidence="6">
    <location>
        <begin position="26"/>
        <end position="559"/>
    </location>
</feature>
<dbReference type="PANTHER" id="PTHR10357:SF179">
    <property type="entry name" value="NEUTRAL AND BASIC AMINO ACID TRANSPORT PROTEIN RBAT"/>
    <property type="match status" value="1"/>
</dbReference>
<evidence type="ECO:0000259" key="7">
    <source>
        <dbReference type="SMART" id="SM00642"/>
    </source>
</evidence>
<dbReference type="EMBL" id="QGTQ01000003">
    <property type="protein sequence ID" value="PWW06182.1"/>
    <property type="molecule type" value="Genomic_DNA"/>
</dbReference>
<dbReference type="Gene3D" id="3.20.20.80">
    <property type="entry name" value="Glycosidases"/>
    <property type="match status" value="1"/>
</dbReference>
<keyword evidence="5" id="KW-0119">Carbohydrate metabolism</keyword>
<dbReference type="Pfam" id="PF00128">
    <property type="entry name" value="Alpha-amylase"/>
    <property type="match status" value="1"/>
</dbReference>
<organism evidence="8 9">
    <name type="scientific">Paenibacillus cellulosilyticus</name>
    <dbReference type="NCBI Taxonomy" id="375489"/>
    <lineage>
        <taxon>Bacteria</taxon>
        <taxon>Bacillati</taxon>
        <taxon>Bacillota</taxon>
        <taxon>Bacilli</taxon>
        <taxon>Bacillales</taxon>
        <taxon>Paenibacillaceae</taxon>
        <taxon>Paenibacillus</taxon>
    </lineage>
</organism>
<accession>A0A2V2YWR9</accession>
<sequence>MKQKMKRWMHTGTAAFMLSSFLVGCSDGSEVAAPDQTSKRSTDNQLGAISADANNAKEAQSVGWGEVDEQPSTVYYELFVRSFADSNGDGIGDLNGVTAKLDYLASLGVGGIWLMPITESPSYHGYDVTDYKKVESDYGTLDDLKRLVDEAHKRGIKVIMDLVVNHTSSEHPWFKEALANPSSPYRDWYHFAAADKKVQTDSAAGADSAWHGSGDNRYLSIFWEGMPDLNFDNAKVREAMIDAGQFWLDQGIDGFRLDAAKHIYGDYASTIHTKEVQDLNQAWWQEFRAGLVKTKPDVYLVGEVWDSTAVIAPLLNHALDSGFNFDLAAKLISGADREQDPDVAFGLMRAYEAYEQASDGAFVDAPFLSNHDQQRVMTALKGNANHARMAAAMLLTLPGNPFIYYGEELGLTGSKPDERIREPMPWTASLEGADETSWIQPMFAKGGDVSVEREEADSSSLLQWYKQLIQWRNEEKALHDGGIDSFKLGDEKGLSAYVRMTADERVLVVHNLTGKPLQATIDDETAYGAFTGIAHTTDTSATLDQHTLEMPPYSTVIIK</sequence>
<comment type="caution">
    <text evidence="8">The sequence shown here is derived from an EMBL/GenBank/DDBJ whole genome shotgun (WGS) entry which is preliminary data.</text>
</comment>
<dbReference type="Pfam" id="PF23915">
    <property type="entry name" value="SusG_C"/>
    <property type="match status" value="1"/>
</dbReference>
<keyword evidence="6" id="KW-0732">Signal</keyword>
<protein>
    <recommendedName>
        <fullName evidence="5">Alpha-amylase</fullName>
        <ecNumber evidence="5">3.2.1.1</ecNumber>
    </recommendedName>
</protein>
<dbReference type="AlphaFoldDB" id="A0A2V2YWR9"/>
<dbReference type="InterPro" id="IPR006047">
    <property type="entry name" value="GH13_cat_dom"/>
</dbReference>
<evidence type="ECO:0000256" key="4">
    <source>
        <dbReference type="RuleBase" id="RU003615"/>
    </source>
</evidence>
<dbReference type="Gene3D" id="3.90.400.10">
    <property type="entry name" value="Oligo-1,6-glucosidase, Domain 2"/>
    <property type="match status" value="1"/>
</dbReference>